<name>A0A158KCN8_9BURK</name>
<organism evidence="1 2">
    <name type="scientific">Caballeronia terrestris</name>
    <dbReference type="NCBI Taxonomy" id="1226301"/>
    <lineage>
        <taxon>Bacteria</taxon>
        <taxon>Pseudomonadati</taxon>
        <taxon>Pseudomonadota</taxon>
        <taxon>Betaproteobacteria</taxon>
        <taxon>Burkholderiales</taxon>
        <taxon>Burkholderiaceae</taxon>
        <taxon>Caballeronia</taxon>
    </lineage>
</organism>
<accession>A0A158KCN8</accession>
<proteinExistence type="predicted"/>
<dbReference type="EMBL" id="FCOL02000046">
    <property type="protein sequence ID" value="SAL78892.1"/>
    <property type="molecule type" value="Genomic_DNA"/>
</dbReference>
<gene>
    <name evidence="1" type="ORF">AWB67_05349</name>
</gene>
<protein>
    <submittedName>
        <fullName evidence="1">Uncharacterized protein</fullName>
    </submittedName>
</protein>
<dbReference type="AlphaFoldDB" id="A0A158KCN8"/>
<reference evidence="1" key="1">
    <citation type="submission" date="2016-01" db="EMBL/GenBank/DDBJ databases">
        <authorList>
            <person name="Peeters C."/>
        </authorList>
    </citation>
    <scope>NUCLEOTIDE SEQUENCE [LARGE SCALE GENOMIC DNA]</scope>
    <source>
        <strain evidence="1">LMG 22937</strain>
    </source>
</reference>
<evidence type="ECO:0000313" key="2">
    <source>
        <dbReference type="Proteomes" id="UP000054925"/>
    </source>
</evidence>
<sequence>MDAIKMFLEVQRRSCFFRGCPGYYVGEVSVKGARGSDAALFVR</sequence>
<evidence type="ECO:0000313" key="1">
    <source>
        <dbReference type="EMBL" id="SAL78892.1"/>
    </source>
</evidence>
<dbReference type="Proteomes" id="UP000054925">
    <property type="component" value="Unassembled WGS sequence"/>
</dbReference>
<comment type="caution">
    <text evidence="1">The sequence shown here is derived from an EMBL/GenBank/DDBJ whole genome shotgun (WGS) entry which is preliminary data.</text>
</comment>
<keyword evidence="2" id="KW-1185">Reference proteome</keyword>